<evidence type="ECO:0000259" key="4">
    <source>
        <dbReference type="Pfam" id="PF00056"/>
    </source>
</evidence>
<keyword evidence="2 3" id="KW-0520">NAD</keyword>
<organism evidence="5 6">
    <name type="scientific">Hesseltinella vesiculosa</name>
    <dbReference type="NCBI Taxonomy" id="101127"/>
    <lineage>
        <taxon>Eukaryota</taxon>
        <taxon>Fungi</taxon>
        <taxon>Fungi incertae sedis</taxon>
        <taxon>Mucoromycota</taxon>
        <taxon>Mucoromycotina</taxon>
        <taxon>Mucoromycetes</taxon>
        <taxon>Mucorales</taxon>
        <taxon>Cunninghamellaceae</taxon>
        <taxon>Hesseltinella</taxon>
    </lineage>
</organism>
<dbReference type="GO" id="GO:0006089">
    <property type="term" value="P:lactate metabolic process"/>
    <property type="evidence" value="ECO:0007669"/>
    <property type="project" value="TreeGrafter"/>
</dbReference>
<name>A0A1X2GG10_9FUNG</name>
<protein>
    <submittedName>
        <fullName evidence="5">NAD(P)-binding protein</fullName>
    </submittedName>
</protein>
<dbReference type="InterPro" id="IPR001557">
    <property type="entry name" value="L-lactate/malate_DH"/>
</dbReference>
<comment type="caution">
    <text evidence="5">The sequence shown here is derived from an EMBL/GenBank/DDBJ whole genome shotgun (WGS) entry which is preliminary data.</text>
</comment>
<feature type="binding site" evidence="3">
    <location>
        <position position="35"/>
    </location>
    <ligand>
        <name>NAD(+)</name>
        <dbReference type="ChEBI" id="CHEBI:57540"/>
    </ligand>
</feature>
<feature type="binding site" evidence="3">
    <location>
        <begin position="9"/>
        <end position="14"/>
    </location>
    <ligand>
        <name>NAD(+)</name>
        <dbReference type="ChEBI" id="CHEBI:57540"/>
    </ligand>
</feature>
<evidence type="ECO:0000313" key="5">
    <source>
        <dbReference type="EMBL" id="ORX52357.1"/>
    </source>
</evidence>
<dbReference type="Pfam" id="PF00056">
    <property type="entry name" value="Ldh_1_N"/>
    <property type="match status" value="1"/>
</dbReference>
<dbReference type="SUPFAM" id="SSF51735">
    <property type="entry name" value="NAD(P)-binding Rossmann-fold domains"/>
    <property type="match status" value="1"/>
</dbReference>
<evidence type="ECO:0000256" key="2">
    <source>
        <dbReference type="ARBA" id="ARBA00023027"/>
    </source>
</evidence>
<dbReference type="PIRSF" id="PIRSF000102">
    <property type="entry name" value="Lac_mal_DH"/>
    <property type="match status" value="1"/>
</dbReference>
<dbReference type="EMBL" id="MCGT01000018">
    <property type="protein sequence ID" value="ORX52357.1"/>
    <property type="molecule type" value="Genomic_DNA"/>
</dbReference>
<keyword evidence="1" id="KW-0560">Oxidoreductase</keyword>
<sequence length="299" mass="32335">MIKTVAIIGAGSIGGTVAFGLLETLFGLKELLLVDMSPDIVQAQATDLQDCAAHDTIVRSATFKEAAKCDLVLLTANVPTQKDEESSEWVSKSIKFIEGITSAMVPLNPAMTFVVATEPVDHLVNKLRKTCSLPADQIFGVGHSSLCDRRFHRWYREMSDASTHTKVNSSQSKPRVDIGCWVIGSGLRPLVIWPKTEKVDDIKSAWPGRTMFSSSAISDKKGDIWYGPSGLVLEAIKVMAGLVSATPMVLCSFVPSLNLCTSFPCLLGPKGVQSHIDLGLTTTEHEELLSSVNTMAQLE</sequence>
<dbReference type="STRING" id="101127.A0A1X2GG10"/>
<dbReference type="SUPFAM" id="SSF56327">
    <property type="entry name" value="LDH C-terminal domain-like"/>
    <property type="match status" value="1"/>
</dbReference>
<dbReference type="InterPro" id="IPR001236">
    <property type="entry name" value="Lactate/malate_DH_N"/>
</dbReference>
<dbReference type="PRINTS" id="PR00086">
    <property type="entry name" value="LLDHDRGNASE"/>
</dbReference>
<dbReference type="Proteomes" id="UP000242146">
    <property type="component" value="Unassembled WGS sequence"/>
</dbReference>
<accession>A0A1X2GG10</accession>
<dbReference type="PANTHER" id="PTHR43128">
    <property type="entry name" value="L-2-HYDROXYCARBOXYLATE DEHYDROGENASE (NAD(P)(+))"/>
    <property type="match status" value="1"/>
</dbReference>
<dbReference type="AlphaFoldDB" id="A0A1X2GG10"/>
<dbReference type="InterPro" id="IPR015955">
    <property type="entry name" value="Lactate_DH/Glyco_Ohase_4_C"/>
</dbReference>
<keyword evidence="6" id="KW-1185">Reference proteome</keyword>
<dbReference type="OrthoDB" id="4069699at2759"/>
<dbReference type="InterPro" id="IPR036291">
    <property type="entry name" value="NAD(P)-bd_dom_sf"/>
</dbReference>
<proteinExistence type="predicted"/>
<reference evidence="5 6" key="1">
    <citation type="submission" date="2016-07" db="EMBL/GenBank/DDBJ databases">
        <title>Pervasive Adenine N6-methylation of Active Genes in Fungi.</title>
        <authorList>
            <consortium name="DOE Joint Genome Institute"/>
            <person name="Mondo S.J."/>
            <person name="Dannebaum R.O."/>
            <person name="Kuo R.C."/>
            <person name="Labutti K."/>
            <person name="Haridas S."/>
            <person name="Kuo A."/>
            <person name="Salamov A."/>
            <person name="Ahrendt S.R."/>
            <person name="Lipzen A."/>
            <person name="Sullivan W."/>
            <person name="Andreopoulos W.B."/>
            <person name="Clum A."/>
            <person name="Lindquist E."/>
            <person name="Daum C."/>
            <person name="Ramamoorthy G.K."/>
            <person name="Gryganskyi A."/>
            <person name="Culley D."/>
            <person name="Magnuson J.K."/>
            <person name="James T.Y."/>
            <person name="O'Malley M.A."/>
            <person name="Stajich J.E."/>
            <person name="Spatafora J.W."/>
            <person name="Visel A."/>
            <person name="Grigoriev I.V."/>
        </authorList>
    </citation>
    <scope>NUCLEOTIDE SEQUENCE [LARGE SCALE GENOMIC DNA]</scope>
    <source>
        <strain evidence="5 6">NRRL 3301</strain>
    </source>
</reference>
<evidence type="ECO:0000313" key="6">
    <source>
        <dbReference type="Proteomes" id="UP000242146"/>
    </source>
</evidence>
<gene>
    <name evidence="5" type="ORF">DM01DRAFT_1408242</name>
</gene>
<dbReference type="GO" id="GO:0004459">
    <property type="term" value="F:L-lactate dehydrogenase (NAD+) activity"/>
    <property type="evidence" value="ECO:0007669"/>
    <property type="project" value="TreeGrafter"/>
</dbReference>
<evidence type="ECO:0000256" key="1">
    <source>
        <dbReference type="ARBA" id="ARBA00023002"/>
    </source>
</evidence>
<dbReference type="PANTHER" id="PTHR43128:SF16">
    <property type="entry name" value="L-LACTATE DEHYDROGENASE"/>
    <property type="match status" value="1"/>
</dbReference>
<evidence type="ECO:0000256" key="3">
    <source>
        <dbReference type="PIRSR" id="PIRSR000102-3"/>
    </source>
</evidence>
<dbReference type="Gene3D" id="3.40.50.720">
    <property type="entry name" value="NAD(P)-binding Rossmann-like Domain"/>
    <property type="match status" value="1"/>
</dbReference>
<dbReference type="Gene3D" id="3.90.110.10">
    <property type="entry name" value="Lactate dehydrogenase/glycoside hydrolase, family 4, C-terminal"/>
    <property type="match status" value="1"/>
</dbReference>
<feature type="domain" description="Lactate/malate dehydrogenase N-terminal" evidence="4">
    <location>
        <begin position="5"/>
        <end position="140"/>
    </location>
</feature>